<dbReference type="SUPFAM" id="SSF53649">
    <property type="entry name" value="Alkaline phosphatase-like"/>
    <property type="match status" value="1"/>
</dbReference>
<reference evidence="1 2" key="1">
    <citation type="journal article" date="2020" name="Cell">
        <title>Large-Scale Comparative Analyses of Tick Genomes Elucidate Their Genetic Diversity and Vector Capacities.</title>
        <authorList>
            <consortium name="Tick Genome and Microbiome Consortium (TIGMIC)"/>
            <person name="Jia N."/>
            <person name="Wang J."/>
            <person name="Shi W."/>
            <person name="Du L."/>
            <person name="Sun Y."/>
            <person name="Zhan W."/>
            <person name="Jiang J.F."/>
            <person name="Wang Q."/>
            <person name="Zhang B."/>
            <person name="Ji P."/>
            <person name="Bell-Sakyi L."/>
            <person name="Cui X.M."/>
            <person name="Yuan T.T."/>
            <person name="Jiang B.G."/>
            <person name="Yang W.F."/>
            <person name="Lam T.T."/>
            <person name="Chang Q.C."/>
            <person name="Ding S.J."/>
            <person name="Wang X.J."/>
            <person name="Zhu J.G."/>
            <person name="Ruan X.D."/>
            <person name="Zhao L."/>
            <person name="Wei J.T."/>
            <person name="Ye R.Z."/>
            <person name="Que T.C."/>
            <person name="Du C.H."/>
            <person name="Zhou Y.H."/>
            <person name="Cheng J.X."/>
            <person name="Dai P.F."/>
            <person name="Guo W.B."/>
            <person name="Han X.H."/>
            <person name="Huang E.J."/>
            <person name="Li L.F."/>
            <person name="Wei W."/>
            <person name="Gao Y.C."/>
            <person name="Liu J.Z."/>
            <person name="Shao H.Z."/>
            <person name="Wang X."/>
            <person name="Wang C.C."/>
            <person name="Yang T.C."/>
            <person name="Huo Q.B."/>
            <person name="Li W."/>
            <person name="Chen H.Y."/>
            <person name="Chen S.E."/>
            <person name="Zhou L.G."/>
            <person name="Ni X.B."/>
            <person name="Tian J.H."/>
            <person name="Sheng Y."/>
            <person name="Liu T."/>
            <person name="Pan Y.S."/>
            <person name="Xia L.Y."/>
            <person name="Li J."/>
            <person name="Zhao F."/>
            <person name="Cao W.C."/>
        </authorList>
    </citation>
    <scope>NUCLEOTIDE SEQUENCE [LARGE SCALE GENOMIC DNA]</scope>
    <source>
        <strain evidence="1">HaeL-2018</strain>
    </source>
</reference>
<evidence type="ECO:0000313" key="1">
    <source>
        <dbReference type="EMBL" id="KAH9370363.1"/>
    </source>
</evidence>
<dbReference type="EMBL" id="JABSTR010000005">
    <property type="protein sequence ID" value="KAH9370363.1"/>
    <property type="molecule type" value="Genomic_DNA"/>
</dbReference>
<name>A0A9J6G5J9_HAELO</name>
<keyword evidence="2" id="KW-1185">Reference proteome</keyword>
<comment type="caution">
    <text evidence="1">The sequence shown here is derived from an EMBL/GenBank/DDBJ whole genome shotgun (WGS) entry which is preliminary data.</text>
</comment>
<proteinExistence type="predicted"/>
<organism evidence="1 2">
    <name type="scientific">Haemaphysalis longicornis</name>
    <name type="common">Bush tick</name>
    <dbReference type="NCBI Taxonomy" id="44386"/>
    <lineage>
        <taxon>Eukaryota</taxon>
        <taxon>Metazoa</taxon>
        <taxon>Ecdysozoa</taxon>
        <taxon>Arthropoda</taxon>
        <taxon>Chelicerata</taxon>
        <taxon>Arachnida</taxon>
        <taxon>Acari</taxon>
        <taxon>Parasitiformes</taxon>
        <taxon>Ixodida</taxon>
        <taxon>Ixodoidea</taxon>
        <taxon>Ixodidae</taxon>
        <taxon>Haemaphysalinae</taxon>
        <taxon>Haemaphysalis</taxon>
    </lineage>
</organism>
<dbReference type="VEuPathDB" id="VectorBase:HLOH_045183"/>
<dbReference type="InterPro" id="IPR017850">
    <property type="entry name" value="Alkaline_phosphatase_core_sf"/>
</dbReference>
<accession>A0A9J6G5J9</accession>
<dbReference type="Gene3D" id="3.30.1120.10">
    <property type="match status" value="1"/>
</dbReference>
<protein>
    <submittedName>
        <fullName evidence="1">Uncharacterized protein</fullName>
    </submittedName>
</protein>
<evidence type="ECO:0000313" key="2">
    <source>
        <dbReference type="Proteomes" id="UP000821853"/>
    </source>
</evidence>
<gene>
    <name evidence="1" type="ORF">HPB48_006719</name>
</gene>
<sequence length="114" mass="12671">MAYAPTRYKLMVNPSDGSWSDLRGKPRGNASLGIDLDQLMADSAVAKTLAKFYNTGTPLVPAPEWRRSASVFCELELWSNYKRADSPYLFDVVSDPCETNNLASVRSDVSDLNY</sequence>
<dbReference type="Proteomes" id="UP000821853">
    <property type="component" value="Chromosome 3"/>
</dbReference>
<dbReference type="AlphaFoldDB" id="A0A9J6G5J9"/>